<dbReference type="InterPro" id="IPR036986">
    <property type="entry name" value="S4_RNA-bd_sf"/>
</dbReference>
<gene>
    <name evidence="2" type="ORF">ACFQET_09810</name>
</gene>
<dbReference type="RefSeq" id="WP_125643077.1">
    <property type="nucleotide sequence ID" value="NZ_JBHSSJ010000016.1"/>
</dbReference>
<proteinExistence type="predicted"/>
<dbReference type="CDD" id="cd00165">
    <property type="entry name" value="S4"/>
    <property type="match status" value="1"/>
</dbReference>
<evidence type="ECO:0000256" key="1">
    <source>
        <dbReference type="PROSITE-ProRule" id="PRU00182"/>
    </source>
</evidence>
<name>A0ABW1TPL6_9LACO</name>
<dbReference type="PROSITE" id="PS50889">
    <property type="entry name" value="S4"/>
    <property type="match status" value="1"/>
</dbReference>
<organism evidence="2 3">
    <name type="scientific">Levilactobacillus tangyuanensis</name>
    <dbReference type="NCBI Taxonomy" id="2486021"/>
    <lineage>
        <taxon>Bacteria</taxon>
        <taxon>Bacillati</taxon>
        <taxon>Bacillota</taxon>
        <taxon>Bacilli</taxon>
        <taxon>Lactobacillales</taxon>
        <taxon>Lactobacillaceae</taxon>
        <taxon>Levilactobacillus</taxon>
    </lineage>
</organism>
<dbReference type="SUPFAM" id="SSF55174">
    <property type="entry name" value="Alpha-L RNA-binding motif"/>
    <property type="match status" value="1"/>
</dbReference>
<dbReference type="Proteomes" id="UP001596191">
    <property type="component" value="Unassembled WGS sequence"/>
</dbReference>
<keyword evidence="3" id="KW-1185">Reference proteome</keyword>
<evidence type="ECO:0000313" key="2">
    <source>
        <dbReference type="EMBL" id="MFC6275796.1"/>
    </source>
</evidence>
<protein>
    <submittedName>
        <fullName evidence="2">16S rRNA pseudouridylate synthase</fullName>
    </submittedName>
</protein>
<dbReference type="Gene3D" id="3.10.290.10">
    <property type="entry name" value="RNA-binding S4 domain"/>
    <property type="match status" value="1"/>
</dbReference>
<accession>A0ABW1TPL6</accession>
<evidence type="ECO:0000313" key="3">
    <source>
        <dbReference type="Proteomes" id="UP001596191"/>
    </source>
</evidence>
<sequence length="227" mass="24807">MTIERYLTEHQQGTPRQIFRLLRQGRVTVNERVVDSPLLKLTEADQVAIDGLAVSGRDPQYLLFNKPTGMMDSFAPDAQPGLGSLLNTLDRSRALESLADLPRDWAGLVLASDDQPFLADVASQAWASRLQVQLKGQAAATAVQDWQQVTRDYDQLRDVTTLTGWTTAGLAGLPSLAEQVGPTIRLGFGPLSLSIDLAVGTYRGLFVSETEELEKQLELADESPAED</sequence>
<keyword evidence="1" id="KW-0694">RNA-binding</keyword>
<comment type="caution">
    <text evidence="2">The sequence shown here is derived from an EMBL/GenBank/DDBJ whole genome shotgun (WGS) entry which is preliminary data.</text>
</comment>
<dbReference type="EMBL" id="JBHSSJ010000016">
    <property type="protein sequence ID" value="MFC6275796.1"/>
    <property type="molecule type" value="Genomic_DNA"/>
</dbReference>
<reference evidence="3" key="1">
    <citation type="journal article" date="2019" name="Int. J. Syst. Evol. Microbiol.">
        <title>The Global Catalogue of Microorganisms (GCM) 10K type strain sequencing project: providing services to taxonomists for standard genome sequencing and annotation.</title>
        <authorList>
            <consortium name="The Broad Institute Genomics Platform"/>
            <consortium name="The Broad Institute Genome Sequencing Center for Infectious Disease"/>
            <person name="Wu L."/>
            <person name="Ma J."/>
        </authorList>
    </citation>
    <scope>NUCLEOTIDE SEQUENCE [LARGE SCALE GENOMIC DNA]</scope>
    <source>
        <strain evidence="3">CCM 8907</strain>
    </source>
</reference>